<comment type="similarity">
    <text evidence="2">Belongs to the MAK16 family.</text>
</comment>
<dbReference type="Pfam" id="PF05739">
    <property type="entry name" value="SNARE"/>
    <property type="match status" value="1"/>
</dbReference>
<dbReference type="InterPro" id="IPR000727">
    <property type="entry name" value="T_SNARE_dom"/>
</dbReference>
<dbReference type="Pfam" id="PF04874">
    <property type="entry name" value="Mak16"/>
    <property type="match status" value="1"/>
</dbReference>
<evidence type="ECO:0000256" key="4">
    <source>
        <dbReference type="SAM" id="MobiDB-lite"/>
    </source>
</evidence>
<organism evidence="7 8">
    <name type="scientific">Paraglomus occultum</name>
    <dbReference type="NCBI Taxonomy" id="144539"/>
    <lineage>
        <taxon>Eukaryota</taxon>
        <taxon>Fungi</taxon>
        <taxon>Fungi incertae sedis</taxon>
        <taxon>Mucoromycota</taxon>
        <taxon>Glomeromycotina</taxon>
        <taxon>Glomeromycetes</taxon>
        <taxon>Paraglomerales</taxon>
        <taxon>Paraglomeraceae</taxon>
        <taxon>Paraglomus</taxon>
    </lineage>
</organism>
<dbReference type="AlphaFoldDB" id="A0A9N9AFF9"/>
<keyword evidence="5" id="KW-0472">Membrane</keyword>
<dbReference type="GO" id="GO:0016192">
    <property type="term" value="P:vesicle-mediated transport"/>
    <property type="evidence" value="ECO:0007669"/>
    <property type="project" value="InterPro"/>
</dbReference>
<dbReference type="GO" id="GO:0030687">
    <property type="term" value="C:preribosome, large subunit precursor"/>
    <property type="evidence" value="ECO:0007669"/>
    <property type="project" value="TreeGrafter"/>
</dbReference>
<keyword evidence="8" id="KW-1185">Reference proteome</keyword>
<gene>
    <name evidence="7" type="ORF">POCULU_LOCUS3958</name>
</gene>
<evidence type="ECO:0000256" key="1">
    <source>
        <dbReference type="ARBA" id="ARBA00004123"/>
    </source>
</evidence>
<accession>A0A9N9AFF9</accession>
<feature type="region of interest" description="Disordered" evidence="4">
    <location>
        <begin position="416"/>
        <end position="443"/>
    </location>
</feature>
<keyword evidence="5" id="KW-1133">Transmembrane helix</keyword>
<dbReference type="OrthoDB" id="10255013at2759"/>
<dbReference type="Pfam" id="PF00804">
    <property type="entry name" value="Syntaxin"/>
    <property type="match status" value="1"/>
</dbReference>
<dbReference type="Gene3D" id="3.30.390.110">
    <property type="match status" value="1"/>
</dbReference>
<dbReference type="GO" id="GO:0016020">
    <property type="term" value="C:membrane"/>
    <property type="evidence" value="ECO:0007669"/>
    <property type="project" value="InterPro"/>
</dbReference>
<evidence type="ECO:0000256" key="2">
    <source>
        <dbReference type="ARBA" id="ARBA00005514"/>
    </source>
</evidence>
<dbReference type="GO" id="GO:0000460">
    <property type="term" value="P:maturation of 5.8S rRNA"/>
    <property type="evidence" value="ECO:0007669"/>
    <property type="project" value="TreeGrafter"/>
</dbReference>
<sequence length="471" mass="54834">MAVNPDTKAWFLDETRVIDQRIAEIQTNITRINELQNNILTGTSSQQEATNARERESIMTHTKSILFEVKDKIKTIERENARLPRNHPEINLRRQRHVHLREKFTNVLEEYRGIEEGYRQKQKERMARQYRVANPNATQAEIDSYLNNVSNQPIFATSLVRTSDARTALAEVQKRHDDIKQIEQTIGELADLFNEMQLLVEAQDDVLVNIEENVDETLMKTEQANENLTTATMSAFAARKKKWICLGISILVAIIVIAILVIYLRPKTVSLTGIIYLYMKTPERAHTPAKLWQRIKLSKNYQKALETIDKELEDWPNFLIHKCKQRLTKITQYLIRMRKLRKKEGPELIPVRKKLDRREATRERKAEAAARLDKAIEKELIHRLRSKAYGDAPLNVNEDVWRSVLEGDEIAVEDDVTSESEVEDLVEDEREFVSDVSDDESVDDIEDMLNEMSEDEDDDNIMTECVELEYE</sequence>
<proteinExistence type="inferred from homology"/>
<evidence type="ECO:0000256" key="5">
    <source>
        <dbReference type="SAM" id="Phobius"/>
    </source>
</evidence>
<dbReference type="InterPro" id="IPR010989">
    <property type="entry name" value="SNARE"/>
</dbReference>
<dbReference type="Pfam" id="PF01778">
    <property type="entry name" value="Ribosomal_L28e"/>
    <property type="match status" value="1"/>
</dbReference>
<comment type="subcellular location">
    <subcellularLocation>
        <location evidence="1">Nucleus</location>
    </subcellularLocation>
</comment>
<dbReference type="PANTHER" id="PTHR23405">
    <property type="entry name" value="MAINTENANCE OF KILLER 16 MAK16 PROTEIN-RELATED"/>
    <property type="match status" value="1"/>
</dbReference>
<feature type="domain" description="T-SNARE coiled-coil homology" evidence="6">
    <location>
        <begin position="169"/>
        <end position="231"/>
    </location>
</feature>
<keyword evidence="5" id="KW-0812">Transmembrane</keyword>
<dbReference type="InterPro" id="IPR006958">
    <property type="entry name" value="Mak16"/>
</dbReference>
<evidence type="ECO:0000313" key="7">
    <source>
        <dbReference type="EMBL" id="CAG8528914.1"/>
    </source>
</evidence>
<dbReference type="SUPFAM" id="SSF47661">
    <property type="entry name" value="t-snare proteins"/>
    <property type="match status" value="1"/>
</dbReference>
<dbReference type="PANTHER" id="PTHR23405:SF4">
    <property type="entry name" value="PROTEIN MAK16 HOMOLOG"/>
    <property type="match status" value="1"/>
</dbReference>
<dbReference type="Gene3D" id="1.20.58.70">
    <property type="match status" value="1"/>
</dbReference>
<evidence type="ECO:0000259" key="6">
    <source>
        <dbReference type="PROSITE" id="PS50192"/>
    </source>
</evidence>
<comment type="caution">
    <text evidence="7">The sequence shown here is derived from an EMBL/GenBank/DDBJ whole genome shotgun (WGS) entry which is preliminary data.</text>
</comment>
<evidence type="ECO:0000313" key="8">
    <source>
        <dbReference type="Proteomes" id="UP000789572"/>
    </source>
</evidence>
<evidence type="ECO:0000256" key="3">
    <source>
        <dbReference type="ARBA" id="ARBA00023242"/>
    </source>
</evidence>
<dbReference type="SMART" id="SM00397">
    <property type="entry name" value="t_SNARE"/>
    <property type="match status" value="1"/>
</dbReference>
<feature type="transmembrane region" description="Helical" evidence="5">
    <location>
        <begin position="243"/>
        <end position="264"/>
    </location>
</feature>
<dbReference type="Proteomes" id="UP000789572">
    <property type="component" value="Unassembled WGS sequence"/>
</dbReference>
<dbReference type="SMART" id="SM00503">
    <property type="entry name" value="SynN"/>
    <property type="match status" value="1"/>
</dbReference>
<name>A0A9N9AFF9_9GLOM</name>
<dbReference type="InterPro" id="IPR029004">
    <property type="entry name" value="Ribosomal_eL28/Mak16"/>
</dbReference>
<reference evidence="7" key="1">
    <citation type="submission" date="2021-06" db="EMBL/GenBank/DDBJ databases">
        <authorList>
            <person name="Kallberg Y."/>
            <person name="Tangrot J."/>
            <person name="Rosling A."/>
        </authorList>
    </citation>
    <scope>NUCLEOTIDE SEQUENCE</scope>
    <source>
        <strain evidence="7">IA702</strain>
    </source>
</reference>
<dbReference type="InterPro" id="IPR006011">
    <property type="entry name" value="Syntaxin_N"/>
</dbReference>
<dbReference type="CDD" id="cd15849">
    <property type="entry name" value="SNARE_Sso1"/>
    <property type="match status" value="1"/>
</dbReference>
<dbReference type="GO" id="GO:0000470">
    <property type="term" value="P:maturation of LSU-rRNA"/>
    <property type="evidence" value="ECO:0007669"/>
    <property type="project" value="TreeGrafter"/>
</dbReference>
<dbReference type="PROSITE" id="PS50192">
    <property type="entry name" value="T_SNARE"/>
    <property type="match status" value="1"/>
</dbReference>
<dbReference type="GO" id="GO:0005730">
    <property type="term" value="C:nucleolus"/>
    <property type="evidence" value="ECO:0007669"/>
    <property type="project" value="TreeGrafter"/>
</dbReference>
<dbReference type="EMBL" id="CAJVPJ010000477">
    <property type="protein sequence ID" value="CAG8528914.1"/>
    <property type="molecule type" value="Genomic_DNA"/>
</dbReference>
<keyword evidence="3" id="KW-0539">Nucleus</keyword>
<protein>
    <submittedName>
        <fullName evidence="7">3304_t:CDS:1</fullName>
    </submittedName>
</protein>